<dbReference type="WBParaSite" id="SCUD_0001767701-mRNA-1">
    <property type="protein sequence ID" value="SCUD_0001767701-mRNA-1"/>
    <property type="gene ID" value="SCUD_0001767701"/>
</dbReference>
<organism evidence="3">
    <name type="scientific">Schistosoma curassoni</name>
    <dbReference type="NCBI Taxonomy" id="6186"/>
    <lineage>
        <taxon>Eukaryota</taxon>
        <taxon>Metazoa</taxon>
        <taxon>Spiralia</taxon>
        <taxon>Lophotrochozoa</taxon>
        <taxon>Platyhelminthes</taxon>
        <taxon>Trematoda</taxon>
        <taxon>Digenea</taxon>
        <taxon>Strigeidida</taxon>
        <taxon>Schistosomatoidea</taxon>
        <taxon>Schistosomatidae</taxon>
        <taxon>Schistosoma</taxon>
    </lineage>
</organism>
<dbReference type="Proteomes" id="UP000279833">
    <property type="component" value="Unassembled WGS sequence"/>
</dbReference>
<evidence type="ECO:0000313" key="2">
    <source>
        <dbReference type="Proteomes" id="UP000279833"/>
    </source>
</evidence>
<evidence type="ECO:0000313" key="1">
    <source>
        <dbReference type="EMBL" id="VDP64004.1"/>
    </source>
</evidence>
<protein>
    <submittedName>
        <fullName evidence="3">Mobile element protein</fullName>
    </submittedName>
</protein>
<dbReference type="AlphaFoldDB" id="A0A183KRI8"/>
<accession>A0A183KRI8</accession>
<keyword evidence="2" id="KW-1185">Reference proteome</keyword>
<evidence type="ECO:0000313" key="3">
    <source>
        <dbReference type="WBParaSite" id="SCUD_0001767701-mRNA-1"/>
    </source>
</evidence>
<dbReference type="EMBL" id="UZAK01040067">
    <property type="protein sequence ID" value="VDP64004.1"/>
    <property type="molecule type" value="Genomic_DNA"/>
</dbReference>
<sequence>MQIAEKRQLENVNTLYTAIHKLKQKIQDLVIKAETQVRFKCIK</sequence>
<name>A0A183KRI8_9TREM</name>
<proteinExistence type="predicted"/>
<gene>
    <name evidence="1" type="ORF">SCUD_LOCUS17674</name>
</gene>
<reference evidence="1 2" key="2">
    <citation type="submission" date="2018-11" db="EMBL/GenBank/DDBJ databases">
        <authorList>
            <consortium name="Pathogen Informatics"/>
        </authorList>
    </citation>
    <scope>NUCLEOTIDE SEQUENCE [LARGE SCALE GENOMIC DNA]</scope>
    <source>
        <strain evidence="1">Dakar</strain>
        <strain evidence="2">Dakar, Senegal</strain>
    </source>
</reference>
<reference evidence="3" key="1">
    <citation type="submission" date="2016-06" db="UniProtKB">
        <authorList>
            <consortium name="WormBaseParasite"/>
        </authorList>
    </citation>
    <scope>IDENTIFICATION</scope>
</reference>